<dbReference type="GO" id="GO:0000049">
    <property type="term" value="F:tRNA binding"/>
    <property type="evidence" value="ECO:0007669"/>
    <property type="project" value="UniProtKB-UniRule"/>
</dbReference>
<comment type="caution">
    <text evidence="18">The sequence shown here is derived from an EMBL/GenBank/DDBJ whole genome shotgun (WGS) entry which is preliminary data.</text>
</comment>
<dbReference type="Pfam" id="PF19303">
    <property type="entry name" value="Anticodon_3"/>
    <property type="match status" value="1"/>
</dbReference>
<comment type="function">
    <text evidence="1 16">Is required not only for elongation of protein synthesis but also for the initiation of all mRNA translation through initiator tRNA(fMet) aminoacylation.</text>
</comment>
<dbReference type="EC" id="6.1.1.10" evidence="16"/>
<dbReference type="InterPro" id="IPR014758">
    <property type="entry name" value="Met-tRNA_synth"/>
</dbReference>
<dbReference type="PROSITE" id="PS50886">
    <property type="entry name" value="TRBD"/>
    <property type="match status" value="1"/>
</dbReference>
<evidence type="ECO:0000313" key="19">
    <source>
        <dbReference type="Proteomes" id="UP000548067"/>
    </source>
</evidence>
<keyword evidence="6 16" id="KW-0820">tRNA-binding</keyword>
<keyword evidence="10 16" id="KW-0862">Zinc</keyword>
<dbReference type="NCBIfam" id="TIGR00399">
    <property type="entry name" value="metG_C_term"/>
    <property type="match status" value="1"/>
</dbReference>
<reference evidence="18 19" key="1">
    <citation type="submission" date="2020-04" db="EMBL/GenBank/DDBJ databases">
        <title>Genome analysis and antimicrobial resistance characteristics of Chryseobacterium aquaticum isolated from farmed salmonids.</title>
        <authorList>
            <person name="Saticioglu I.B."/>
            <person name="Duman M."/>
            <person name="Altun S."/>
        </authorList>
    </citation>
    <scope>NUCLEOTIDE SEQUENCE [LARGE SCALE GENOMIC DNA]</scope>
    <source>
        <strain evidence="18 19">C-174</strain>
    </source>
</reference>
<dbReference type="Gene3D" id="2.40.50.140">
    <property type="entry name" value="Nucleic acid-binding proteins"/>
    <property type="match status" value="1"/>
</dbReference>
<evidence type="ECO:0000256" key="13">
    <source>
        <dbReference type="ARBA" id="ARBA00022917"/>
    </source>
</evidence>
<evidence type="ECO:0000256" key="6">
    <source>
        <dbReference type="ARBA" id="ARBA00022555"/>
    </source>
</evidence>
<evidence type="ECO:0000256" key="5">
    <source>
        <dbReference type="ARBA" id="ARBA00022490"/>
    </source>
</evidence>
<dbReference type="GO" id="GO:0046872">
    <property type="term" value="F:metal ion binding"/>
    <property type="evidence" value="ECO:0007669"/>
    <property type="project" value="UniProtKB-KW"/>
</dbReference>
<feature type="binding site" evidence="16">
    <location>
        <position position="147"/>
    </location>
    <ligand>
        <name>Zn(2+)</name>
        <dbReference type="ChEBI" id="CHEBI:29105"/>
    </ligand>
</feature>
<keyword evidence="8 16" id="KW-0479">Metal-binding</keyword>
<dbReference type="Proteomes" id="UP000548067">
    <property type="component" value="Unassembled WGS sequence"/>
</dbReference>
<evidence type="ECO:0000256" key="16">
    <source>
        <dbReference type="HAMAP-Rule" id="MF_00098"/>
    </source>
</evidence>
<dbReference type="SUPFAM" id="SSF57770">
    <property type="entry name" value="Methionyl-tRNA synthetase (MetRS), Zn-domain"/>
    <property type="match status" value="1"/>
</dbReference>
<dbReference type="PROSITE" id="PS00178">
    <property type="entry name" value="AA_TRNA_LIGASE_I"/>
    <property type="match status" value="1"/>
</dbReference>
<dbReference type="InterPro" id="IPR041872">
    <property type="entry name" value="Anticodon_Met"/>
</dbReference>
<evidence type="ECO:0000256" key="15">
    <source>
        <dbReference type="ARBA" id="ARBA00047364"/>
    </source>
</evidence>
<keyword evidence="12 16" id="KW-0694">RNA-binding</keyword>
<keyword evidence="11 16" id="KW-0067">ATP-binding</keyword>
<protein>
    <recommendedName>
        <fullName evidence="16">Methionine--tRNA ligase</fullName>
        <ecNumber evidence="16">6.1.1.10</ecNumber>
    </recommendedName>
    <alternativeName>
        <fullName evidence="16">Methionyl-tRNA synthetase</fullName>
        <shortName evidence="16">MetRS</shortName>
    </alternativeName>
</protein>
<dbReference type="Gene3D" id="1.10.730.10">
    <property type="entry name" value="Isoleucyl-tRNA Synthetase, Domain 1"/>
    <property type="match status" value="1"/>
</dbReference>
<dbReference type="Gene3D" id="3.40.50.620">
    <property type="entry name" value="HUPs"/>
    <property type="match status" value="1"/>
</dbReference>
<proteinExistence type="inferred from homology"/>
<dbReference type="GO" id="GO:0005524">
    <property type="term" value="F:ATP binding"/>
    <property type="evidence" value="ECO:0007669"/>
    <property type="project" value="UniProtKB-UniRule"/>
</dbReference>
<dbReference type="GO" id="GO:0005829">
    <property type="term" value="C:cytosol"/>
    <property type="evidence" value="ECO:0007669"/>
    <property type="project" value="TreeGrafter"/>
</dbReference>
<name>A0A848N5T4_9FLAO</name>
<keyword evidence="5 16" id="KW-0963">Cytoplasm</keyword>
<evidence type="ECO:0000256" key="11">
    <source>
        <dbReference type="ARBA" id="ARBA00022840"/>
    </source>
</evidence>
<dbReference type="GO" id="GO:0004825">
    <property type="term" value="F:methionine-tRNA ligase activity"/>
    <property type="evidence" value="ECO:0007669"/>
    <property type="project" value="UniProtKB-UniRule"/>
</dbReference>
<dbReference type="InterPro" id="IPR002547">
    <property type="entry name" value="tRNA-bd_dom"/>
</dbReference>
<evidence type="ECO:0000256" key="8">
    <source>
        <dbReference type="ARBA" id="ARBA00022723"/>
    </source>
</evidence>
<dbReference type="InterPro" id="IPR029038">
    <property type="entry name" value="MetRS_Zn"/>
</dbReference>
<dbReference type="CDD" id="cd00814">
    <property type="entry name" value="MetRS_core"/>
    <property type="match status" value="1"/>
</dbReference>
<evidence type="ECO:0000313" key="18">
    <source>
        <dbReference type="EMBL" id="NMR34108.1"/>
    </source>
</evidence>
<feature type="binding site" evidence="16">
    <location>
        <position position="157"/>
    </location>
    <ligand>
        <name>Zn(2+)</name>
        <dbReference type="ChEBI" id="CHEBI:29105"/>
    </ligand>
</feature>
<evidence type="ECO:0000256" key="10">
    <source>
        <dbReference type="ARBA" id="ARBA00022833"/>
    </source>
</evidence>
<dbReference type="InterPro" id="IPR001412">
    <property type="entry name" value="aa-tRNA-synth_I_CS"/>
</dbReference>
<gene>
    <name evidence="16 18" type="primary">metG</name>
    <name evidence="18" type="ORF">HIO71_07765</name>
</gene>
<dbReference type="PANTHER" id="PTHR45765">
    <property type="entry name" value="METHIONINE--TRNA LIGASE"/>
    <property type="match status" value="1"/>
</dbReference>
<organism evidence="18 19">
    <name type="scientific">Chryseobacterium aquaticum</name>
    <dbReference type="NCBI Taxonomy" id="452084"/>
    <lineage>
        <taxon>Bacteria</taxon>
        <taxon>Pseudomonadati</taxon>
        <taxon>Bacteroidota</taxon>
        <taxon>Flavobacteriia</taxon>
        <taxon>Flavobacteriales</taxon>
        <taxon>Weeksellaceae</taxon>
        <taxon>Chryseobacterium group</taxon>
        <taxon>Chryseobacterium</taxon>
    </lineage>
</organism>
<evidence type="ECO:0000256" key="1">
    <source>
        <dbReference type="ARBA" id="ARBA00003314"/>
    </source>
</evidence>
<dbReference type="SUPFAM" id="SSF47323">
    <property type="entry name" value="Anticodon-binding domain of a subclass of class I aminoacyl-tRNA synthetases"/>
    <property type="match status" value="1"/>
</dbReference>
<comment type="subunit">
    <text evidence="4 16">Homodimer.</text>
</comment>
<keyword evidence="9 16" id="KW-0547">Nucleotide-binding</keyword>
<evidence type="ECO:0000256" key="9">
    <source>
        <dbReference type="ARBA" id="ARBA00022741"/>
    </source>
</evidence>
<evidence type="ECO:0000256" key="4">
    <source>
        <dbReference type="ARBA" id="ARBA00011738"/>
    </source>
</evidence>
<dbReference type="HAMAP" id="MF_00098">
    <property type="entry name" value="Met_tRNA_synth_type1"/>
    <property type="match status" value="1"/>
</dbReference>
<dbReference type="NCBIfam" id="NF001100">
    <property type="entry name" value="PRK00133.1"/>
    <property type="match status" value="1"/>
</dbReference>
<dbReference type="AlphaFoldDB" id="A0A848N5T4"/>
<evidence type="ECO:0000256" key="2">
    <source>
        <dbReference type="ARBA" id="ARBA00004496"/>
    </source>
</evidence>
<dbReference type="InterPro" id="IPR009080">
    <property type="entry name" value="tRNAsynth_Ia_anticodon-bd"/>
</dbReference>
<feature type="short sequence motif" description="'HIGH' region" evidence="16">
    <location>
        <begin position="12"/>
        <end position="22"/>
    </location>
</feature>
<dbReference type="SUPFAM" id="SSF50249">
    <property type="entry name" value="Nucleic acid-binding proteins"/>
    <property type="match status" value="1"/>
</dbReference>
<keyword evidence="7 16" id="KW-0436">Ligase</keyword>
<feature type="short sequence motif" description="'KMSKS' region" evidence="16">
    <location>
        <begin position="333"/>
        <end position="337"/>
    </location>
</feature>
<feature type="binding site" evidence="16">
    <location>
        <position position="336"/>
    </location>
    <ligand>
        <name>ATP</name>
        <dbReference type="ChEBI" id="CHEBI:30616"/>
    </ligand>
</feature>
<comment type="similarity">
    <text evidence="3 16">Belongs to the class-I aminoacyl-tRNA synthetase family. MetG type 1 subfamily.</text>
</comment>
<dbReference type="PANTHER" id="PTHR45765:SF1">
    <property type="entry name" value="METHIONINE--TRNA LIGASE, CYTOPLASMIC"/>
    <property type="match status" value="1"/>
</dbReference>
<evidence type="ECO:0000256" key="3">
    <source>
        <dbReference type="ARBA" id="ARBA00008258"/>
    </source>
</evidence>
<sequence length="712" mass="81631">MSNKKMITAALPYANGPVHIGHLAGVYIPADVYARFQRRSGKEVAFICGSDEHGIPITIRAKKEGVTPQDIVDKYHEIIKKSFQDLGISFDEYSRTTSVKHRETSQDFFKVLYEKGKFTEEVSEQYFDEQAGEFLADRYIVGTCPNCGNENAYGDQCEKCGTTLSPSELINPKSMLSGNIPILKETKNWYLPLNEYEDFLNEWIIEGHKDDWKTNVYGQVKSWLNDGLKPRAMTRDLNWGVPVPLPNADGKVLYVWFDAPIGYISFTKEWAEKNGKDWKDYWQSEESELVHFIGKDNIVFHCIIFPAMMKAHGDFKMPANVPAFEFLNLENDKISTSRNWAVWAHEYVEDFPEQQDVLRYALLSSAPETKDNNFTWKDFQTKNNSELVGIFGNFINRVAVLIHKYYDGIIQKPNFESQDIQAMTAVFNSIKLLGNYLDKYEFRNALNEMMSVARIGNKYLADEEPWKVIKTNPERVKTQLYVASQISILLGYICEPFIPYTTKKIEEIFNSNSLELEVNFMERLLSPKAFENERDQILRKKYSDLQWNDILELTNQFLPVNHKINEPTLLFSKIEDDVIEAQIQKLENTKQNNKKTNPKANPMKEEIAFDDFTKIDLRTATILTAEKVEKADKLLKLTVDTGVDVRTVVSGIAESFTAEEVIGKQVMILLNLAPRKIRGIESQGMLLLTTKPDGKLSFVTPDEKVENGVEIG</sequence>
<dbReference type="InterPro" id="IPR023458">
    <property type="entry name" value="Met-tRNA_ligase_1"/>
</dbReference>
<dbReference type="GO" id="GO:0006431">
    <property type="term" value="P:methionyl-tRNA aminoacylation"/>
    <property type="evidence" value="ECO:0007669"/>
    <property type="project" value="UniProtKB-UniRule"/>
</dbReference>
<dbReference type="Gene3D" id="2.20.28.20">
    <property type="entry name" value="Methionyl-tRNA synthetase, Zn-domain"/>
    <property type="match status" value="1"/>
</dbReference>
<dbReference type="CDD" id="cd02800">
    <property type="entry name" value="tRNA_bind_EcMetRS_like"/>
    <property type="match status" value="1"/>
</dbReference>
<feature type="binding site" evidence="16">
    <location>
        <position position="160"/>
    </location>
    <ligand>
        <name>Zn(2+)</name>
        <dbReference type="ChEBI" id="CHEBI:29105"/>
    </ligand>
</feature>
<dbReference type="EMBL" id="JABCJF010000003">
    <property type="protein sequence ID" value="NMR34108.1"/>
    <property type="molecule type" value="Genomic_DNA"/>
</dbReference>
<dbReference type="CDD" id="cd07957">
    <property type="entry name" value="Anticodon_Ia_Met"/>
    <property type="match status" value="1"/>
</dbReference>
<keyword evidence="14 16" id="KW-0030">Aminoacyl-tRNA synthetase</keyword>
<dbReference type="FunFam" id="2.40.50.140:FF:000042">
    <property type="entry name" value="Methionine--tRNA ligase"/>
    <property type="match status" value="1"/>
</dbReference>
<dbReference type="NCBIfam" id="TIGR00398">
    <property type="entry name" value="metG"/>
    <property type="match status" value="1"/>
</dbReference>
<dbReference type="PRINTS" id="PR01041">
    <property type="entry name" value="TRNASYNTHMET"/>
</dbReference>
<dbReference type="SUPFAM" id="SSF52374">
    <property type="entry name" value="Nucleotidylyl transferase"/>
    <property type="match status" value="1"/>
</dbReference>
<accession>A0A848N5T4</accession>
<dbReference type="RefSeq" id="WP_169320994.1">
    <property type="nucleotide sequence ID" value="NZ_JABCJF010000003.1"/>
</dbReference>
<comment type="subcellular location">
    <subcellularLocation>
        <location evidence="2 16">Cytoplasm</location>
    </subcellularLocation>
</comment>
<evidence type="ECO:0000256" key="14">
    <source>
        <dbReference type="ARBA" id="ARBA00023146"/>
    </source>
</evidence>
<evidence type="ECO:0000256" key="12">
    <source>
        <dbReference type="ARBA" id="ARBA00022884"/>
    </source>
</evidence>
<dbReference type="InterPro" id="IPR015413">
    <property type="entry name" value="Methionyl/Leucyl_tRNA_Synth"/>
</dbReference>
<dbReference type="InterPro" id="IPR004495">
    <property type="entry name" value="Met-tRNA-synth_bsu_C"/>
</dbReference>
<feature type="domain" description="TRNA-binding" evidence="17">
    <location>
        <begin position="611"/>
        <end position="712"/>
    </location>
</feature>
<evidence type="ECO:0000256" key="7">
    <source>
        <dbReference type="ARBA" id="ARBA00022598"/>
    </source>
</evidence>
<feature type="binding site" evidence="16">
    <location>
        <position position="144"/>
    </location>
    <ligand>
        <name>Zn(2+)</name>
        <dbReference type="ChEBI" id="CHEBI:29105"/>
    </ligand>
</feature>
<dbReference type="InterPro" id="IPR033911">
    <property type="entry name" value="MetRS_core"/>
</dbReference>
<comment type="catalytic activity">
    <reaction evidence="15 16">
        <text>tRNA(Met) + L-methionine + ATP = L-methionyl-tRNA(Met) + AMP + diphosphate</text>
        <dbReference type="Rhea" id="RHEA:13481"/>
        <dbReference type="Rhea" id="RHEA-COMP:9667"/>
        <dbReference type="Rhea" id="RHEA-COMP:9698"/>
        <dbReference type="ChEBI" id="CHEBI:30616"/>
        <dbReference type="ChEBI" id="CHEBI:33019"/>
        <dbReference type="ChEBI" id="CHEBI:57844"/>
        <dbReference type="ChEBI" id="CHEBI:78442"/>
        <dbReference type="ChEBI" id="CHEBI:78530"/>
        <dbReference type="ChEBI" id="CHEBI:456215"/>
        <dbReference type="EC" id="6.1.1.10"/>
    </reaction>
</comment>
<evidence type="ECO:0000259" key="17">
    <source>
        <dbReference type="PROSITE" id="PS50886"/>
    </source>
</evidence>
<dbReference type="FunFam" id="2.20.28.20:FF:000001">
    <property type="entry name" value="Methionine--tRNA ligase"/>
    <property type="match status" value="1"/>
</dbReference>
<dbReference type="Pfam" id="PF01588">
    <property type="entry name" value="tRNA_bind"/>
    <property type="match status" value="1"/>
</dbReference>
<dbReference type="Pfam" id="PF09334">
    <property type="entry name" value="tRNA-synt_1g"/>
    <property type="match status" value="1"/>
</dbReference>
<dbReference type="InterPro" id="IPR012340">
    <property type="entry name" value="NA-bd_OB-fold"/>
</dbReference>
<dbReference type="InterPro" id="IPR014729">
    <property type="entry name" value="Rossmann-like_a/b/a_fold"/>
</dbReference>
<keyword evidence="13 16" id="KW-0648">Protein biosynthesis</keyword>
<comment type="cofactor">
    <cofactor evidence="16">
        <name>Zn(2+)</name>
        <dbReference type="ChEBI" id="CHEBI:29105"/>
    </cofactor>
    <text evidence="16">Binds 1 zinc ion per subunit.</text>
</comment>